<dbReference type="AlphaFoldDB" id="A0A1V3XNA7"/>
<name>A0A1V3XNA7_MYCKA</name>
<evidence type="ECO:0000313" key="3">
    <source>
        <dbReference type="EMBL" id="OOK80246.1"/>
    </source>
</evidence>
<proteinExistence type="predicted"/>
<feature type="compositionally biased region" description="Basic and acidic residues" evidence="1">
    <location>
        <begin position="45"/>
        <end position="58"/>
    </location>
</feature>
<accession>A0A1V3XNA7</accession>
<evidence type="ECO:0000256" key="1">
    <source>
        <dbReference type="SAM" id="MobiDB-lite"/>
    </source>
</evidence>
<reference evidence="4 5" key="1">
    <citation type="submission" date="2017-02" db="EMBL/GenBank/DDBJ databases">
        <title>Complete genome sequences of Mycobacterium kansasii strains isolated from rhesus macaques.</title>
        <authorList>
            <person name="Panda A."/>
            <person name="Nagaraj S."/>
            <person name="Zhao X."/>
            <person name="Tettelin H."/>
            <person name="Detolla L.J."/>
        </authorList>
    </citation>
    <scope>NUCLEOTIDE SEQUENCE [LARGE SCALE GENOMIC DNA]</scope>
    <source>
        <strain evidence="3 4">11-3469</strain>
        <strain evidence="2 5">11-3813</strain>
    </source>
</reference>
<feature type="region of interest" description="Disordered" evidence="1">
    <location>
        <begin position="38"/>
        <end position="58"/>
    </location>
</feature>
<dbReference type="Proteomes" id="UP000188532">
    <property type="component" value="Unassembled WGS sequence"/>
</dbReference>
<gene>
    <name evidence="3" type="ORF">BZL29_1853</name>
    <name evidence="2" type="ORF">BZL30_1795</name>
</gene>
<dbReference type="EMBL" id="MVBM01000002">
    <property type="protein sequence ID" value="OOK78517.1"/>
    <property type="molecule type" value="Genomic_DNA"/>
</dbReference>
<protein>
    <submittedName>
        <fullName evidence="3">Uncharacterized protein</fullName>
    </submittedName>
</protein>
<sequence length="58" mass="6033">MNVAGPASNTRMKTSTSATIAIRWGAACQAVIQHGAECARPSGSEQDHHKPGRSDPST</sequence>
<dbReference type="EMBL" id="MVBN01000002">
    <property type="protein sequence ID" value="OOK80246.1"/>
    <property type="molecule type" value="Genomic_DNA"/>
</dbReference>
<comment type="caution">
    <text evidence="3">The sequence shown here is derived from an EMBL/GenBank/DDBJ whole genome shotgun (WGS) entry which is preliminary data.</text>
</comment>
<evidence type="ECO:0000313" key="5">
    <source>
        <dbReference type="Proteomes" id="UP000189229"/>
    </source>
</evidence>
<evidence type="ECO:0000313" key="2">
    <source>
        <dbReference type="EMBL" id="OOK78517.1"/>
    </source>
</evidence>
<evidence type="ECO:0000313" key="4">
    <source>
        <dbReference type="Proteomes" id="UP000188532"/>
    </source>
</evidence>
<dbReference type="Proteomes" id="UP000189229">
    <property type="component" value="Unassembled WGS sequence"/>
</dbReference>
<organism evidence="3 4">
    <name type="scientific">Mycobacterium kansasii</name>
    <dbReference type="NCBI Taxonomy" id="1768"/>
    <lineage>
        <taxon>Bacteria</taxon>
        <taxon>Bacillati</taxon>
        <taxon>Actinomycetota</taxon>
        <taxon>Actinomycetes</taxon>
        <taxon>Mycobacteriales</taxon>
        <taxon>Mycobacteriaceae</taxon>
        <taxon>Mycobacterium</taxon>
    </lineage>
</organism>